<sequence length="347" mass="38679">MIKLRRWWLIFVSVLGGLYLANAQPVIGQAASGNGAGFTIQMVANPHQTSGVTNYFDLTVQPGQTGSVQMRVINLTKQTLHLRLASNTGYTTSNGTEAYDLSKLGTRSTAQYQLNQLFQTPAKLTLAPSATKLITVPYQMPKQGFNGILEGAFYFLNLASGSRQVTNQKGFYLHNRYALALGLVLRQNAKITVKPKLTLNKIATGIEQRQKFSPAISVNLANVAPQLLKKLTVDGRIYGDNNRLKYRTKRSGLGMAPASNFDYLINTNNQRLAAGKYRLHLVATSGSQRWVFNRQFTVTKAAADHANAETPRDWHWLWWLLLIIIILLVIWLAYRFGKHQAAKKSAK</sequence>
<dbReference type="RefSeq" id="WP_308702790.1">
    <property type="nucleotide sequence ID" value="NZ_AP027463.1"/>
</dbReference>
<gene>
    <name evidence="4" type="ORF">RA086_05055</name>
</gene>
<keyword evidence="1" id="KW-0812">Transmembrane</keyword>
<dbReference type="InterPro" id="IPR010317">
    <property type="entry name" value="WxLIP_PGBD"/>
</dbReference>
<organism evidence="4 5">
    <name type="scientific">Lactiplantibacillus brownii</name>
    <dbReference type="NCBI Taxonomy" id="3069269"/>
    <lineage>
        <taxon>Bacteria</taxon>
        <taxon>Bacillati</taxon>
        <taxon>Bacillota</taxon>
        <taxon>Bacilli</taxon>
        <taxon>Lactobacillales</taxon>
        <taxon>Lactobacillaceae</taxon>
        <taxon>Lactiplantibacillus</taxon>
    </lineage>
</organism>
<evidence type="ECO:0000259" key="2">
    <source>
        <dbReference type="Pfam" id="PF06030"/>
    </source>
</evidence>
<reference evidence="4 5" key="1">
    <citation type="journal article" date="2023" name="Int. J. Syst. Evol. Microbiol.">
        <title>Lactiplantibacillus brownii sp. nov., a novel psychrotolerant species isolated from sauerkraut.</title>
        <authorList>
            <person name="Heng Y.C."/>
            <person name="Silvaraju S."/>
            <person name="Lee J.K.Y."/>
            <person name="Kittelmann S."/>
        </authorList>
    </citation>
    <scope>NUCLEOTIDE SEQUENCE [LARGE SCALE GENOMIC DNA]</scope>
    <source>
        <strain evidence="4 5">WILCCON 0030</strain>
    </source>
</reference>
<evidence type="ECO:0000259" key="3">
    <source>
        <dbReference type="Pfam" id="PF11797"/>
    </source>
</evidence>
<evidence type="ECO:0000313" key="5">
    <source>
        <dbReference type="Proteomes" id="UP001227831"/>
    </source>
</evidence>
<dbReference type="Pfam" id="PF11797">
    <property type="entry name" value="WxLIP_HBD"/>
    <property type="match status" value="1"/>
</dbReference>
<keyword evidence="1" id="KW-0472">Membrane</keyword>
<feature type="domain" description="WxL Interacting Protein peptidoglycan binding" evidence="2">
    <location>
        <begin position="38"/>
        <end position="155"/>
    </location>
</feature>
<feature type="domain" description="WxL Interacting Protein host binding" evidence="3">
    <location>
        <begin position="169"/>
        <end position="307"/>
    </location>
</feature>
<accession>A0ABU1A7U0</accession>
<keyword evidence="5" id="KW-1185">Reference proteome</keyword>
<proteinExistence type="predicted"/>
<keyword evidence="1" id="KW-1133">Transmembrane helix</keyword>
<dbReference type="EMBL" id="JAVCWF010000001">
    <property type="protein sequence ID" value="MDQ7937011.1"/>
    <property type="molecule type" value="Genomic_DNA"/>
</dbReference>
<name>A0ABU1A7U0_9LACO</name>
<comment type="caution">
    <text evidence="4">The sequence shown here is derived from an EMBL/GenBank/DDBJ whole genome shotgun (WGS) entry which is preliminary data.</text>
</comment>
<feature type="transmembrane region" description="Helical" evidence="1">
    <location>
        <begin position="316"/>
        <end position="334"/>
    </location>
</feature>
<dbReference type="Proteomes" id="UP001227831">
    <property type="component" value="Unassembled WGS sequence"/>
</dbReference>
<dbReference type="InterPro" id="IPR021759">
    <property type="entry name" value="WxLIP_HBD"/>
</dbReference>
<evidence type="ECO:0000256" key="1">
    <source>
        <dbReference type="SAM" id="Phobius"/>
    </source>
</evidence>
<dbReference type="Pfam" id="PF06030">
    <property type="entry name" value="WxLIP_PGBD"/>
    <property type="match status" value="1"/>
</dbReference>
<evidence type="ECO:0000313" key="4">
    <source>
        <dbReference type="EMBL" id="MDQ7937011.1"/>
    </source>
</evidence>
<protein>
    <submittedName>
        <fullName evidence="4">DUF916 and DUF3324 domain-containing protein</fullName>
    </submittedName>
</protein>